<proteinExistence type="predicted"/>
<evidence type="ECO:0000313" key="1">
    <source>
        <dbReference type="EMBL" id="XBH01940.1"/>
    </source>
</evidence>
<evidence type="ECO:0008006" key="2">
    <source>
        <dbReference type="Google" id="ProtNLM"/>
    </source>
</evidence>
<accession>A0AAU7C9Y7</accession>
<reference evidence="1" key="1">
    <citation type="submission" date="2024-05" db="EMBL/GenBank/DDBJ databases">
        <title>Planctomycetes of the genus Singulisphaera possess chitinolytic capabilities.</title>
        <authorList>
            <person name="Ivanova A."/>
        </authorList>
    </citation>
    <scope>NUCLEOTIDE SEQUENCE</scope>
    <source>
        <strain evidence="1">Ch08T</strain>
    </source>
</reference>
<dbReference type="SUPFAM" id="SSF56784">
    <property type="entry name" value="HAD-like"/>
    <property type="match status" value="1"/>
</dbReference>
<protein>
    <recommendedName>
        <fullName evidence="2">HAD family hydrolase</fullName>
    </recommendedName>
</protein>
<gene>
    <name evidence="1" type="ORF">V5E97_26870</name>
</gene>
<dbReference type="RefSeq" id="WP_406694684.1">
    <property type="nucleotide sequence ID" value="NZ_CP155447.1"/>
</dbReference>
<organism evidence="1">
    <name type="scientific">Singulisphaera sp. Ch08</name>
    <dbReference type="NCBI Taxonomy" id="3120278"/>
    <lineage>
        <taxon>Bacteria</taxon>
        <taxon>Pseudomonadati</taxon>
        <taxon>Planctomycetota</taxon>
        <taxon>Planctomycetia</taxon>
        <taxon>Isosphaerales</taxon>
        <taxon>Isosphaeraceae</taxon>
        <taxon>Singulisphaera</taxon>
    </lineage>
</organism>
<dbReference type="AlphaFoldDB" id="A0AAU7C9Y7"/>
<name>A0AAU7C9Y7_9BACT</name>
<dbReference type="InterPro" id="IPR036412">
    <property type="entry name" value="HAD-like_sf"/>
</dbReference>
<dbReference type="EMBL" id="CP155447">
    <property type="protein sequence ID" value="XBH01940.1"/>
    <property type="molecule type" value="Genomic_DNA"/>
</dbReference>
<sequence length="164" mass="18821">MKIAFDLDDTLIPSGVVFPVENQRFLARLLGHEQIREGTIALMKSLIKQGWEVWVYTTSFRSPTYVRMLFLLYGVRIAGVINQYHHFKKVTGCGHSYQDCSKYPPVFGIDLLVDESEGVWLESQRHGFKMVLVRPDDPFWAEAVRAKARSILRSGGSQTERSRQ</sequence>